<evidence type="ECO:0000256" key="6">
    <source>
        <dbReference type="ARBA" id="ARBA00023163"/>
    </source>
</evidence>
<dbReference type="PANTHER" id="PTHR48111">
    <property type="entry name" value="REGULATOR OF RPOS"/>
    <property type="match status" value="1"/>
</dbReference>
<evidence type="ECO:0000256" key="1">
    <source>
        <dbReference type="ARBA" id="ARBA00004496"/>
    </source>
</evidence>
<dbReference type="CDD" id="cd00383">
    <property type="entry name" value="trans_reg_C"/>
    <property type="match status" value="1"/>
</dbReference>
<evidence type="ECO:0000256" key="3">
    <source>
        <dbReference type="ARBA" id="ARBA00023012"/>
    </source>
</evidence>
<evidence type="ECO:0000259" key="9">
    <source>
        <dbReference type="PROSITE" id="PS50110"/>
    </source>
</evidence>
<dbReference type="AlphaFoldDB" id="A0A7X0LYN3"/>
<keyword evidence="12" id="KW-1185">Reference proteome</keyword>
<dbReference type="FunFam" id="1.10.10.10:FF:000018">
    <property type="entry name" value="DNA-binding response regulator ResD"/>
    <property type="match status" value="1"/>
</dbReference>
<dbReference type="InterPro" id="IPR001867">
    <property type="entry name" value="OmpR/PhoB-type_DNA-bd"/>
</dbReference>
<feature type="modified residue" description="4-aspartylphosphate" evidence="7">
    <location>
        <position position="52"/>
    </location>
</feature>
<dbReference type="SMART" id="SM00448">
    <property type="entry name" value="REC"/>
    <property type="match status" value="1"/>
</dbReference>
<feature type="domain" description="OmpR/PhoB-type" evidence="10">
    <location>
        <begin position="123"/>
        <end position="223"/>
    </location>
</feature>
<dbReference type="InterPro" id="IPR039420">
    <property type="entry name" value="WalR-like"/>
</dbReference>
<dbReference type="Pfam" id="PF00072">
    <property type="entry name" value="Response_reg"/>
    <property type="match status" value="1"/>
</dbReference>
<dbReference type="Gene3D" id="6.10.250.690">
    <property type="match status" value="1"/>
</dbReference>
<evidence type="ECO:0000256" key="7">
    <source>
        <dbReference type="PROSITE-ProRule" id="PRU00169"/>
    </source>
</evidence>
<dbReference type="CDD" id="cd17574">
    <property type="entry name" value="REC_OmpR"/>
    <property type="match status" value="1"/>
</dbReference>
<protein>
    <submittedName>
        <fullName evidence="11">DNA-binding response OmpR family regulator</fullName>
    </submittedName>
</protein>
<sequence length="225" mass="25719">MKTILLVDDEPMMLDLLSLYLSPSGYKCIKKESASDAIHYLQSHPVDLILLDIMMPEMDGWEACREIRKTWDIPIIMLTAMSEKTDIIKGLKTGADDYISKPFDEEELTARIEAVLRRSKSASGIMSFKGLLLDHSSYQLHYNGQVIPLTPKEFGMISLFLSNMNKVFSREHLITSIWGHDVSTEDRTIDSHVRNLREKLRKAGFPADEHLQTVWGVGYKWTGKE</sequence>
<dbReference type="FunFam" id="3.40.50.2300:FF:000001">
    <property type="entry name" value="DNA-binding response regulator PhoB"/>
    <property type="match status" value="1"/>
</dbReference>
<organism evidence="11 12">
    <name type="scientific">Bacillus benzoevorans</name>
    <dbReference type="NCBI Taxonomy" id="1456"/>
    <lineage>
        <taxon>Bacteria</taxon>
        <taxon>Bacillati</taxon>
        <taxon>Bacillota</taxon>
        <taxon>Bacilli</taxon>
        <taxon>Bacillales</taxon>
        <taxon>Bacillaceae</taxon>
        <taxon>Bacillus</taxon>
    </lineage>
</organism>
<dbReference type="Gene3D" id="1.10.10.10">
    <property type="entry name" value="Winged helix-like DNA-binding domain superfamily/Winged helix DNA-binding domain"/>
    <property type="match status" value="1"/>
</dbReference>
<evidence type="ECO:0000313" key="12">
    <source>
        <dbReference type="Proteomes" id="UP000531594"/>
    </source>
</evidence>
<name>A0A7X0LYN3_9BACI</name>
<evidence type="ECO:0000256" key="2">
    <source>
        <dbReference type="ARBA" id="ARBA00022553"/>
    </source>
</evidence>
<proteinExistence type="predicted"/>
<dbReference type="GO" id="GO:0006355">
    <property type="term" value="P:regulation of DNA-templated transcription"/>
    <property type="evidence" value="ECO:0007669"/>
    <property type="project" value="InterPro"/>
</dbReference>
<dbReference type="InterPro" id="IPR036388">
    <property type="entry name" value="WH-like_DNA-bd_sf"/>
</dbReference>
<dbReference type="PROSITE" id="PS50110">
    <property type="entry name" value="RESPONSE_REGULATORY"/>
    <property type="match status" value="1"/>
</dbReference>
<dbReference type="Gene3D" id="3.40.50.2300">
    <property type="match status" value="1"/>
</dbReference>
<comment type="subcellular location">
    <subcellularLocation>
        <location evidence="1">Cytoplasm</location>
    </subcellularLocation>
</comment>
<comment type="caution">
    <text evidence="11">The sequence shown here is derived from an EMBL/GenBank/DDBJ whole genome shotgun (WGS) entry which is preliminary data.</text>
</comment>
<keyword evidence="4" id="KW-0805">Transcription regulation</keyword>
<accession>A0A7X0LYN3</accession>
<reference evidence="11 12" key="1">
    <citation type="submission" date="2020-08" db="EMBL/GenBank/DDBJ databases">
        <title>Genomic Encyclopedia of Type Strains, Phase IV (KMG-IV): sequencing the most valuable type-strain genomes for metagenomic binning, comparative biology and taxonomic classification.</title>
        <authorList>
            <person name="Goeker M."/>
        </authorList>
    </citation>
    <scope>NUCLEOTIDE SEQUENCE [LARGE SCALE GENOMIC DNA]</scope>
    <source>
        <strain evidence="11 12">DSM 5391</strain>
    </source>
</reference>
<dbReference type="InterPro" id="IPR001789">
    <property type="entry name" value="Sig_transdc_resp-reg_receiver"/>
</dbReference>
<dbReference type="SUPFAM" id="SSF52172">
    <property type="entry name" value="CheY-like"/>
    <property type="match status" value="1"/>
</dbReference>
<evidence type="ECO:0000313" key="11">
    <source>
        <dbReference type="EMBL" id="MBB6447702.1"/>
    </source>
</evidence>
<feature type="DNA-binding region" description="OmpR/PhoB-type" evidence="8">
    <location>
        <begin position="123"/>
        <end position="223"/>
    </location>
</feature>
<evidence type="ECO:0000256" key="4">
    <source>
        <dbReference type="ARBA" id="ARBA00023015"/>
    </source>
</evidence>
<evidence type="ECO:0000256" key="5">
    <source>
        <dbReference type="ARBA" id="ARBA00023125"/>
    </source>
</evidence>
<dbReference type="GO" id="GO:0000156">
    <property type="term" value="F:phosphorelay response regulator activity"/>
    <property type="evidence" value="ECO:0007669"/>
    <property type="project" value="TreeGrafter"/>
</dbReference>
<keyword evidence="2 7" id="KW-0597">Phosphoprotein</keyword>
<dbReference type="GO" id="GO:0000976">
    <property type="term" value="F:transcription cis-regulatory region binding"/>
    <property type="evidence" value="ECO:0007669"/>
    <property type="project" value="TreeGrafter"/>
</dbReference>
<dbReference type="Proteomes" id="UP000531594">
    <property type="component" value="Unassembled WGS sequence"/>
</dbReference>
<dbReference type="SMART" id="SM00862">
    <property type="entry name" value="Trans_reg_C"/>
    <property type="match status" value="1"/>
</dbReference>
<dbReference type="Pfam" id="PF00486">
    <property type="entry name" value="Trans_reg_C"/>
    <property type="match status" value="1"/>
</dbReference>
<dbReference type="InterPro" id="IPR011006">
    <property type="entry name" value="CheY-like_superfamily"/>
</dbReference>
<dbReference type="PANTHER" id="PTHR48111:SF73">
    <property type="entry name" value="ALKALINE PHOSPHATASE SYNTHESIS TRANSCRIPTIONAL REGULATORY PROTEIN PHOP"/>
    <property type="match status" value="1"/>
</dbReference>
<keyword evidence="3" id="KW-0902">Two-component regulatory system</keyword>
<evidence type="ECO:0000259" key="10">
    <source>
        <dbReference type="PROSITE" id="PS51755"/>
    </source>
</evidence>
<gene>
    <name evidence="11" type="ORF">HNR53_004393</name>
</gene>
<evidence type="ECO:0000256" key="8">
    <source>
        <dbReference type="PROSITE-ProRule" id="PRU01091"/>
    </source>
</evidence>
<dbReference type="RefSeq" id="WP_184529906.1">
    <property type="nucleotide sequence ID" value="NZ_JACHGK010000026.1"/>
</dbReference>
<keyword evidence="6" id="KW-0804">Transcription</keyword>
<keyword evidence="5 8" id="KW-0238">DNA-binding</keyword>
<dbReference type="GO" id="GO:0005829">
    <property type="term" value="C:cytosol"/>
    <property type="evidence" value="ECO:0007669"/>
    <property type="project" value="TreeGrafter"/>
</dbReference>
<dbReference type="EMBL" id="JACHGK010000026">
    <property type="protein sequence ID" value="MBB6447702.1"/>
    <property type="molecule type" value="Genomic_DNA"/>
</dbReference>
<dbReference type="PROSITE" id="PS51755">
    <property type="entry name" value="OMPR_PHOB"/>
    <property type="match status" value="1"/>
</dbReference>
<feature type="domain" description="Response regulatory" evidence="9">
    <location>
        <begin position="3"/>
        <end position="116"/>
    </location>
</feature>
<dbReference type="GO" id="GO:0032993">
    <property type="term" value="C:protein-DNA complex"/>
    <property type="evidence" value="ECO:0007669"/>
    <property type="project" value="TreeGrafter"/>
</dbReference>